<dbReference type="PANTHER" id="PTHR30050">
    <property type="entry name" value="CHROMOSOMAL REPLICATION INITIATOR PROTEIN DNAA"/>
    <property type="match status" value="1"/>
</dbReference>
<evidence type="ECO:0000259" key="1">
    <source>
        <dbReference type="Pfam" id="PF22688"/>
    </source>
</evidence>
<name>A0ABZ0YXW3_9GAMM</name>
<dbReference type="RefSeq" id="WP_322522003.1">
    <property type="nucleotide sequence ID" value="NZ_CP140153.1"/>
</dbReference>
<dbReference type="EMBL" id="CP140153">
    <property type="protein sequence ID" value="WQH17020.1"/>
    <property type="molecule type" value="Genomic_DNA"/>
</dbReference>
<organism evidence="2 3">
    <name type="scientific">Guyparkeria halophila</name>
    <dbReference type="NCBI Taxonomy" id="47960"/>
    <lineage>
        <taxon>Bacteria</taxon>
        <taxon>Pseudomonadati</taxon>
        <taxon>Pseudomonadota</taxon>
        <taxon>Gammaproteobacteria</taxon>
        <taxon>Chromatiales</taxon>
        <taxon>Thioalkalibacteraceae</taxon>
        <taxon>Guyparkeria</taxon>
    </lineage>
</organism>
<dbReference type="InterPro" id="IPR027417">
    <property type="entry name" value="P-loop_NTPase"/>
</dbReference>
<proteinExistence type="predicted"/>
<evidence type="ECO:0000313" key="3">
    <source>
        <dbReference type="Proteomes" id="UP001327459"/>
    </source>
</evidence>
<dbReference type="Gene3D" id="1.10.8.60">
    <property type="match status" value="1"/>
</dbReference>
<reference evidence="2 3" key="1">
    <citation type="submission" date="2023-11" db="EMBL/GenBank/DDBJ databases">
        <title>MicrobeMod: A computational toolkit for identifying prokaryotic methylation and restriction-modification with nanopore sequencing.</title>
        <authorList>
            <person name="Crits-Christoph A."/>
            <person name="Kang S.C."/>
            <person name="Lee H."/>
            <person name="Ostrov N."/>
        </authorList>
    </citation>
    <scope>NUCLEOTIDE SEQUENCE [LARGE SCALE GENOMIC DNA]</scope>
    <source>
        <strain evidence="2 3">ATCC 49870</strain>
    </source>
</reference>
<evidence type="ECO:0000313" key="2">
    <source>
        <dbReference type="EMBL" id="WQH17020.1"/>
    </source>
</evidence>
<accession>A0ABZ0YXW3</accession>
<feature type="domain" description="Hda lid" evidence="1">
    <location>
        <begin position="163"/>
        <end position="227"/>
    </location>
</feature>
<dbReference type="Gene3D" id="3.40.50.300">
    <property type="entry name" value="P-loop containing nucleotide triphosphate hydrolases"/>
    <property type="match status" value="1"/>
</dbReference>
<dbReference type="SUPFAM" id="SSF52540">
    <property type="entry name" value="P-loop containing nucleoside triphosphate hydrolases"/>
    <property type="match status" value="1"/>
</dbReference>
<gene>
    <name evidence="2" type="primary">hda</name>
    <name evidence="2" type="ORF">SR882_03705</name>
</gene>
<protein>
    <submittedName>
        <fullName evidence="2">DnaA regulatory inactivator Hda</fullName>
    </submittedName>
</protein>
<dbReference type="InterPro" id="IPR055199">
    <property type="entry name" value="Hda_lid"/>
</dbReference>
<dbReference type="PANTHER" id="PTHR30050:SF5">
    <property type="entry name" value="DNAA REGULATORY INACTIVATOR HDA"/>
    <property type="match status" value="1"/>
</dbReference>
<dbReference type="Pfam" id="PF22688">
    <property type="entry name" value="Hda_lid"/>
    <property type="match status" value="1"/>
</dbReference>
<dbReference type="NCBIfam" id="TIGR03420">
    <property type="entry name" value="DnaA_homol_Hda"/>
    <property type="match status" value="1"/>
</dbReference>
<sequence>MQQIPLALDLVTPTSFEGFIGNENLLLKATLAKQATGAGEEQVLIHGPSGAGKSHLAQAACYHAGSMGRPAAYWPLRQLGGQLAAASEQIEAFALAVIDDVDAVIGQAEGEFMLFDLINRAREAGVPLLLTASHPPTELPVNLADLASRLTWGAVMAVHLPGDGEKIELLRARAQARGLEMPHGTAQWMLGHLPRDVGTLLEALDRLDRESMIAKRRLTIPFVREVLVEAD</sequence>
<dbReference type="InterPro" id="IPR017788">
    <property type="entry name" value="Hda"/>
</dbReference>
<dbReference type="Proteomes" id="UP001327459">
    <property type="component" value="Chromosome"/>
</dbReference>
<keyword evidence="3" id="KW-1185">Reference proteome</keyword>